<evidence type="ECO:0000259" key="11">
    <source>
        <dbReference type="PROSITE" id="PS50135"/>
    </source>
</evidence>
<dbReference type="SUPFAM" id="SSF57850">
    <property type="entry name" value="RING/U-box"/>
    <property type="match status" value="1"/>
</dbReference>
<sequence>MSRHEGVSCDACLKANFRGRRYKCLICYDYDLCSACYEGGATTTRHTTDHPMQCILTRHDFDVYYGGEALSVDQPQSLTCPFCGKMGYTETSLQDHVTADHPDSAYEVVCPICASVPGGDPNHVTDDFAAHLTLDHRSGAPRDLDEPSGSRHGVRRIPHQGRGISRGVARRNMTFGSVSSGLFSPSSRESMDPIAELLSQLSGVRRATASENNSSAASQLQQLQIQLERQQVAGQPTSQAAGLRQQLERLPRRGGASSSGGVGSGGSGSGGNSGGGGGGSSGGGGGGGSSSGSHSGVMVNIGSSSTANVVTTHHQPPPLLVHAGSHSQPQSQYLLARLGDNESDTDGSSGSSDRAGFVQELLLSTLCDLSLSPGALEDGNLLPTSLANRGGGIAHDTDVAKGDSERAIKVLSSDAATQTSSSTHPVSSTTTTTTQTNSQHPTMPQSKTPNTMKSLKGAKGVVVGRSSPGNQQQQQSNGGGVVSRPLTGTGTVAVSPVGGPGRGRASGGSVSPGAARRKLVRGVEGRATEPPPPH</sequence>
<dbReference type="CDD" id="cd02338">
    <property type="entry name" value="ZZ_PCMF_like"/>
    <property type="match status" value="1"/>
</dbReference>
<dbReference type="GO" id="GO:0045202">
    <property type="term" value="C:synapse"/>
    <property type="evidence" value="ECO:0007669"/>
    <property type="project" value="GOC"/>
</dbReference>
<dbReference type="Gene3D" id="3.30.60.90">
    <property type="match status" value="1"/>
</dbReference>
<keyword evidence="9" id="KW-0175">Coiled coil</keyword>
<feature type="region of interest" description="Disordered" evidence="10">
    <location>
        <begin position="136"/>
        <end position="171"/>
    </location>
</feature>
<evidence type="ECO:0000256" key="3">
    <source>
        <dbReference type="ARBA" id="ARBA00012483"/>
    </source>
</evidence>
<dbReference type="Pfam" id="PF00569">
    <property type="entry name" value="ZZ"/>
    <property type="match status" value="1"/>
</dbReference>
<feature type="compositionally biased region" description="Low complexity" evidence="10">
    <location>
        <begin position="412"/>
        <end position="442"/>
    </location>
</feature>
<accession>A0AAW0X7I0</accession>
<evidence type="ECO:0000256" key="7">
    <source>
        <dbReference type="ARBA" id="ARBA00022833"/>
    </source>
</evidence>
<evidence type="ECO:0000256" key="8">
    <source>
        <dbReference type="PROSITE-ProRule" id="PRU00228"/>
    </source>
</evidence>
<evidence type="ECO:0000256" key="9">
    <source>
        <dbReference type="SAM" id="Coils"/>
    </source>
</evidence>
<comment type="caution">
    <text evidence="12">The sequence shown here is derived from an EMBL/GenBank/DDBJ whole genome shotgun (WGS) entry which is preliminary data.</text>
</comment>
<reference evidence="12 13" key="1">
    <citation type="journal article" date="2024" name="BMC Genomics">
        <title>Genome assembly of redclaw crayfish (Cherax quadricarinatus) provides insights into its immune adaptation and hypoxia tolerance.</title>
        <authorList>
            <person name="Liu Z."/>
            <person name="Zheng J."/>
            <person name="Li H."/>
            <person name="Fang K."/>
            <person name="Wang S."/>
            <person name="He J."/>
            <person name="Zhou D."/>
            <person name="Weng S."/>
            <person name="Chi M."/>
            <person name="Gu Z."/>
            <person name="He J."/>
            <person name="Li F."/>
            <person name="Wang M."/>
        </authorList>
    </citation>
    <scope>NUCLEOTIDE SEQUENCE [LARGE SCALE GENOMIC DNA]</scope>
    <source>
        <strain evidence="12">ZL_2023a</strain>
    </source>
</reference>
<evidence type="ECO:0000256" key="6">
    <source>
        <dbReference type="ARBA" id="ARBA00022771"/>
    </source>
</evidence>
<dbReference type="GO" id="GO:0061630">
    <property type="term" value="F:ubiquitin protein ligase activity"/>
    <property type="evidence" value="ECO:0007669"/>
    <property type="project" value="UniProtKB-EC"/>
</dbReference>
<feature type="domain" description="ZZ-type" evidence="11">
    <location>
        <begin position="4"/>
        <end position="60"/>
    </location>
</feature>
<dbReference type="PROSITE" id="PS50135">
    <property type="entry name" value="ZF_ZZ_2"/>
    <property type="match status" value="1"/>
</dbReference>
<proteinExistence type="inferred from homology"/>
<keyword evidence="7" id="KW-0862">Zinc</keyword>
<dbReference type="GO" id="GO:0008270">
    <property type="term" value="F:zinc ion binding"/>
    <property type="evidence" value="ECO:0007669"/>
    <property type="project" value="UniProtKB-KW"/>
</dbReference>
<protein>
    <recommendedName>
        <fullName evidence="3">RING-type E3 ubiquitin transferase</fullName>
        <ecNumber evidence="3">2.3.2.27</ecNumber>
    </recommendedName>
</protein>
<dbReference type="GO" id="GO:0005886">
    <property type="term" value="C:plasma membrane"/>
    <property type="evidence" value="ECO:0007669"/>
    <property type="project" value="TreeGrafter"/>
</dbReference>
<dbReference type="InterPro" id="IPR008598">
    <property type="entry name" value="Di19_Zn-bd"/>
</dbReference>
<evidence type="ECO:0000256" key="5">
    <source>
        <dbReference type="ARBA" id="ARBA00022723"/>
    </source>
</evidence>
<dbReference type="PROSITE" id="PS01357">
    <property type="entry name" value="ZF_ZZ_1"/>
    <property type="match status" value="1"/>
</dbReference>
<feature type="region of interest" description="Disordered" evidence="10">
    <location>
        <begin position="251"/>
        <end position="328"/>
    </location>
</feature>
<feature type="region of interest" description="Disordered" evidence="10">
    <location>
        <begin position="411"/>
        <end position="534"/>
    </location>
</feature>
<evidence type="ECO:0000256" key="10">
    <source>
        <dbReference type="SAM" id="MobiDB-lite"/>
    </source>
</evidence>
<feature type="compositionally biased region" description="Low complexity" evidence="10">
    <location>
        <begin position="464"/>
        <end position="476"/>
    </location>
</feature>
<feature type="compositionally biased region" description="Polar residues" evidence="10">
    <location>
        <begin position="301"/>
        <end position="314"/>
    </location>
</feature>
<dbReference type="EMBL" id="JARKIK010000047">
    <property type="protein sequence ID" value="KAK8735522.1"/>
    <property type="molecule type" value="Genomic_DNA"/>
</dbReference>
<evidence type="ECO:0000313" key="12">
    <source>
        <dbReference type="EMBL" id="KAK8735522.1"/>
    </source>
</evidence>
<feature type="compositionally biased region" description="Polar residues" evidence="10">
    <location>
        <begin position="443"/>
        <end position="453"/>
    </location>
</feature>
<feature type="compositionally biased region" description="Basic and acidic residues" evidence="10">
    <location>
        <begin position="136"/>
        <end position="149"/>
    </location>
</feature>
<dbReference type="Pfam" id="PF05605">
    <property type="entry name" value="zf-Di19"/>
    <property type="match status" value="1"/>
</dbReference>
<dbReference type="SMART" id="SM00291">
    <property type="entry name" value="ZnF_ZZ"/>
    <property type="match status" value="1"/>
</dbReference>
<comment type="catalytic activity">
    <reaction evidence="1">
        <text>S-ubiquitinyl-[E2 ubiquitin-conjugating enzyme]-L-cysteine + [acceptor protein]-L-lysine = [E2 ubiquitin-conjugating enzyme]-L-cysteine + N(6)-ubiquitinyl-[acceptor protein]-L-lysine.</text>
        <dbReference type="EC" id="2.3.2.27"/>
    </reaction>
</comment>
<dbReference type="InterPro" id="IPR043145">
    <property type="entry name" value="Znf_ZZ_sf"/>
</dbReference>
<evidence type="ECO:0000256" key="4">
    <source>
        <dbReference type="ARBA" id="ARBA00022679"/>
    </source>
</evidence>
<dbReference type="EC" id="2.3.2.27" evidence="3"/>
<gene>
    <name evidence="12" type="ORF">OTU49_005428</name>
</gene>
<dbReference type="GO" id="GO:0099536">
    <property type="term" value="P:synaptic signaling"/>
    <property type="evidence" value="ECO:0007669"/>
    <property type="project" value="TreeGrafter"/>
</dbReference>
<dbReference type="AlphaFoldDB" id="A0AAW0X7I0"/>
<evidence type="ECO:0000256" key="2">
    <source>
        <dbReference type="ARBA" id="ARBA00010938"/>
    </source>
</evidence>
<dbReference type="GO" id="GO:0010646">
    <property type="term" value="P:regulation of cell communication"/>
    <property type="evidence" value="ECO:0007669"/>
    <property type="project" value="UniProtKB-ARBA"/>
</dbReference>
<name>A0AAW0X7I0_CHEQU</name>
<dbReference type="GO" id="GO:0023051">
    <property type="term" value="P:regulation of signaling"/>
    <property type="evidence" value="ECO:0007669"/>
    <property type="project" value="UniProtKB-ARBA"/>
</dbReference>
<dbReference type="Proteomes" id="UP001445076">
    <property type="component" value="Unassembled WGS sequence"/>
</dbReference>
<keyword evidence="4" id="KW-0808">Transferase</keyword>
<keyword evidence="13" id="KW-1185">Reference proteome</keyword>
<dbReference type="InterPro" id="IPR000433">
    <property type="entry name" value="Znf_ZZ"/>
</dbReference>
<feature type="compositionally biased region" description="Gly residues" evidence="10">
    <location>
        <begin position="257"/>
        <end position="290"/>
    </location>
</feature>
<dbReference type="PANTHER" id="PTHR12268">
    <property type="entry name" value="E3 UBIQUITIN-PROTEIN LIGASE KCMF1"/>
    <property type="match status" value="1"/>
</dbReference>
<dbReference type="PANTHER" id="PTHR12268:SF13">
    <property type="entry name" value="E3 UBIQUITIN-PROTEIN LIGASE KCMF1"/>
    <property type="match status" value="1"/>
</dbReference>
<comment type="similarity">
    <text evidence="2">Belongs to the KCMF1 family.</text>
</comment>
<feature type="coiled-coil region" evidence="9">
    <location>
        <begin position="206"/>
        <end position="233"/>
    </location>
</feature>
<evidence type="ECO:0000313" key="13">
    <source>
        <dbReference type="Proteomes" id="UP001445076"/>
    </source>
</evidence>
<dbReference type="InterPro" id="IPR050774">
    <property type="entry name" value="KCMF1/Dystrophin"/>
</dbReference>
<keyword evidence="6 8" id="KW-0863">Zinc-finger</keyword>
<keyword evidence="5" id="KW-0479">Metal-binding</keyword>
<evidence type="ECO:0000256" key="1">
    <source>
        <dbReference type="ARBA" id="ARBA00000900"/>
    </source>
</evidence>
<organism evidence="12 13">
    <name type="scientific">Cherax quadricarinatus</name>
    <name type="common">Australian red claw crayfish</name>
    <dbReference type="NCBI Taxonomy" id="27406"/>
    <lineage>
        <taxon>Eukaryota</taxon>
        <taxon>Metazoa</taxon>
        <taxon>Ecdysozoa</taxon>
        <taxon>Arthropoda</taxon>
        <taxon>Crustacea</taxon>
        <taxon>Multicrustacea</taxon>
        <taxon>Malacostraca</taxon>
        <taxon>Eumalacostraca</taxon>
        <taxon>Eucarida</taxon>
        <taxon>Decapoda</taxon>
        <taxon>Pleocyemata</taxon>
        <taxon>Astacidea</taxon>
        <taxon>Parastacoidea</taxon>
        <taxon>Parastacidae</taxon>
        <taxon>Cherax</taxon>
    </lineage>
</organism>